<accession>A0A5B7HYI1</accession>
<dbReference type="Proteomes" id="UP000324222">
    <property type="component" value="Unassembled WGS sequence"/>
</dbReference>
<proteinExistence type="predicted"/>
<dbReference type="AlphaFoldDB" id="A0A5B7HYI1"/>
<gene>
    <name evidence="2" type="ORF">E2C01_071987</name>
</gene>
<feature type="region of interest" description="Disordered" evidence="1">
    <location>
        <begin position="42"/>
        <end position="66"/>
    </location>
</feature>
<evidence type="ECO:0000313" key="3">
    <source>
        <dbReference type="Proteomes" id="UP000324222"/>
    </source>
</evidence>
<organism evidence="2 3">
    <name type="scientific">Portunus trituberculatus</name>
    <name type="common">Swimming crab</name>
    <name type="synonym">Neptunus trituberculatus</name>
    <dbReference type="NCBI Taxonomy" id="210409"/>
    <lineage>
        <taxon>Eukaryota</taxon>
        <taxon>Metazoa</taxon>
        <taxon>Ecdysozoa</taxon>
        <taxon>Arthropoda</taxon>
        <taxon>Crustacea</taxon>
        <taxon>Multicrustacea</taxon>
        <taxon>Malacostraca</taxon>
        <taxon>Eumalacostraca</taxon>
        <taxon>Eucarida</taxon>
        <taxon>Decapoda</taxon>
        <taxon>Pleocyemata</taxon>
        <taxon>Brachyura</taxon>
        <taxon>Eubrachyura</taxon>
        <taxon>Portunoidea</taxon>
        <taxon>Portunidae</taxon>
        <taxon>Portuninae</taxon>
        <taxon>Portunus</taxon>
    </lineage>
</organism>
<evidence type="ECO:0000313" key="2">
    <source>
        <dbReference type="EMBL" id="MPC77530.1"/>
    </source>
</evidence>
<keyword evidence="3" id="KW-1185">Reference proteome</keyword>
<evidence type="ECO:0000256" key="1">
    <source>
        <dbReference type="SAM" id="MobiDB-lite"/>
    </source>
</evidence>
<name>A0A5B7HYI1_PORTR</name>
<comment type="caution">
    <text evidence="2">The sequence shown here is derived from an EMBL/GenBank/DDBJ whole genome shotgun (WGS) entry which is preliminary data.</text>
</comment>
<protein>
    <submittedName>
        <fullName evidence="2">Uncharacterized protein</fullName>
    </submittedName>
</protein>
<reference evidence="2 3" key="1">
    <citation type="submission" date="2019-05" db="EMBL/GenBank/DDBJ databases">
        <title>Another draft genome of Portunus trituberculatus and its Hox gene families provides insights of decapod evolution.</title>
        <authorList>
            <person name="Jeong J.-H."/>
            <person name="Song I."/>
            <person name="Kim S."/>
            <person name="Choi T."/>
            <person name="Kim D."/>
            <person name="Ryu S."/>
            <person name="Kim W."/>
        </authorList>
    </citation>
    <scope>NUCLEOTIDE SEQUENCE [LARGE SCALE GENOMIC DNA]</scope>
    <source>
        <tissue evidence="2">Muscle</tissue>
    </source>
</reference>
<sequence length="66" mass="7396">MRLYLPNVEPISSITSAGAWKGSSESPIRAPAQRLTGAALHHTEQNSFKVDLLGNQRQKHEKERKE</sequence>
<dbReference type="EMBL" id="VSRR010046075">
    <property type="protein sequence ID" value="MPC77530.1"/>
    <property type="molecule type" value="Genomic_DNA"/>
</dbReference>